<keyword evidence="2" id="KW-1003">Cell membrane</keyword>
<evidence type="ECO:0000256" key="1">
    <source>
        <dbReference type="ARBA" id="ARBA00004651"/>
    </source>
</evidence>
<sequence>MFKRNYRLRLIAVFLVITSIPLLFMGVMMQMGFQNYIMDLYNGKIMHQLDSQINMTDQWFQNKIQNLKTVGQAVTLLEDKSLGLEELNKYLENQRKHVPEFFNIFITLENGLSPAALESKPGIDFRERPWYVKAKEKSATIISQPYDDIITGTEVITISLPIWDQQGKFMGVIGGDLDLTSMKNMVRYINITDKSTQFVLDGQGKILWEDLHGRDKATIDSRDLEKLKNGKGSFLQIDQNGRPMIATYVDLPTVGWQIAVFSDMADYYGYVNRIKYIFYGLAAATMGIMILSAFIASKQISKPMIELKTAVQGVSMGKFDIHIERKYHDEIGEVIDAFNQMSATIHQNYQDLTQQAVQLMDGNQQLQDMNIQLELSYEQLQEMNMELEASFEQLQATSEQLNHSEQKYRLLIANITDLVWTIDEDGNTTYINDSVGDILGYKKEDILGKPIESILCPYHDYENCSDIIGALKEKDFNNLDLWMLAKDQEKRHIIETTTRRLFHEGRFVGVQGVGRDVTEYVKMKQEIINRNKELTVFNELSYALTNSISNLKMDVLLSNIVSKVVELMEDVAICTIRLLENDKELVLKACTGPLAHMITQEAILVDQDGMGMAVKKKRVLSLKELEDGYISSYNQHILDTKKVNDVVFVPLMIKDNVIGIMTVSSETKIEESHIHILSALSNHAAVAIEKARLYDQLKEAYFKTIKALVIAIEAKDTYTQGHSARVAHYATLIGKHLGLTDAALDDLQVAGILHDVGKIGIKETILTKPGKLDEDEFKQIMEHPSIGNRILEPIGLPKEIMDAVLLHHKRYDVQGYPHNIQVSELPIFAEIIGVADALDAMLSKRSYRQPMSIEEGIAELKRCSGTQFSPKIVDVMENIYQTNVHAIREIAGA</sequence>
<keyword evidence="11 13" id="KW-0472">Membrane</keyword>
<dbReference type="SUPFAM" id="SSF55781">
    <property type="entry name" value="GAF domain-like"/>
    <property type="match status" value="1"/>
</dbReference>
<dbReference type="Pfam" id="PF13185">
    <property type="entry name" value="GAF_2"/>
    <property type="match status" value="1"/>
</dbReference>
<keyword evidence="3" id="KW-0597">Phosphoprotein</keyword>
<dbReference type="GO" id="GO:0000160">
    <property type="term" value="P:phosphorelay signal transduction system"/>
    <property type="evidence" value="ECO:0007669"/>
    <property type="project" value="UniProtKB-KW"/>
</dbReference>
<keyword evidence="9 13" id="KW-1133">Transmembrane helix</keyword>
<dbReference type="InterPro" id="IPR029016">
    <property type="entry name" value="GAF-like_dom_sf"/>
</dbReference>
<feature type="transmembrane region" description="Helical" evidence="13">
    <location>
        <begin position="6"/>
        <end position="28"/>
    </location>
</feature>
<accession>A0A841L2H5</accession>
<dbReference type="InterPro" id="IPR033479">
    <property type="entry name" value="dCache_1"/>
</dbReference>
<dbReference type="SMART" id="SM00091">
    <property type="entry name" value="PAS"/>
    <property type="match status" value="1"/>
</dbReference>
<dbReference type="InterPro" id="IPR003660">
    <property type="entry name" value="HAMP_dom"/>
</dbReference>
<evidence type="ECO:0000256" key="2">
    <source>
        <dbReference type="ARBA" id="ARBA00022475"/>
    </source>
</evidence>
<dbReference type="InterPro" id="IPR035965">
    <property type="entry name" value="PAS-like_dom_sf"/>
</dbReference>
<dbReference type="NCBIfam" id="TIGR00229">
    <property type="entry name" value="sensory_box"/>
    <property type="match status" value="1"/>
</dbReference>
<dbReference type="SUPFAM" id="SSF55785">
    <property type="entry name" value="PYP-like sensor domain (PAS domain)"/>
    <property type="match status" value="1"/>
</dbReference>
<dbReference type="PANTHER" id="PTHR43155:SF2">
    <property type="entry name" value="CYCLIC DI-GMP PHOSPHODIESTERASE PA4108"/>
    <property type="match status" value="1"/>
</dbReference>
<evidence type="ECO:0000256" key="13">
    <source>
        <dbReference type="SAM" id="Phobius"/>
    </source>
</evidence>
<keyword evidence="10" id="KW-0902">Two-component regulatory system</keyword>
<dbReference type="CDD" id="cd06225">
    <property type="entry name" value="HAMP"/>
    <property type="match status" value="1"/>
</dbReference>
<dbReference type="EMBL" id="JACHEN010000050">
    <property type="protein sequence ID" value="MBB6218828.1"/>
    <property type="molecule type" value="Genomic_DNA"/>
</dbReference>
<organism evidence="17 18">
    <name type="scientific">Anaerosolibacter carboniphilus</name>
    <dbReference type="NCBI Taxonomy" id="1417629"/>
    <lineage>
        <taxon>Bacteria</taxon>
        <taxon>Bacillati</taxon>
        <taxon>Bacillota</taxon>
        <taxon>Clostridia</taxon>
        <taxon>Peptostreptococcales</taxon>
        <taxon>Thermotaleaceae</taxon>
        <taxon>Anaerosolibacter</taxon>
    </lineage>
</organism>
<evidence type="ECO:0000256" key="9">
    <source>
        <dbReference type="ARBA" id="ARBA00022989"/>
    </source>
</evidence>
<feature type="coiled-coil region" evidence="12">
    <location>
        <begin position="349"/>
        <end position="407"/>
    </location>
</feature>
<dbReference type="Gene3D" id="1.10.3210.10">
    <property type="entry name" value="Hypothetical protein af1432"/>
    <property type="match status" value="1"/>
</dbReference>
<keyword evidence="4" id="KW-0808">Transferase</keyword>
<dbReference type="Gene3D" id="3.30.450.20">
    <property type="entry name" value="PAS domain"/>
    <property type="match status" value="3"/>
</dbReference>
<dbReference type="PROSITE" id="PS50112">
    <property type="entry name" value="PAS"/>
    <property type="match status" value="1"/>
</dbReference>
<dbReference type="InterPro" id="IPR013767">
    <property type="entry name" value="PAS_fold"/>
</dbReference>
<dbReference type="PROSITE" id="PS50885">
    <property type="entry name" value="HAMP"/>
    <property type="match status" value="1"/>
</dbReference>
<evidence type="ECO:0000256" key="4">
    <source>
        <dbReference type="ARBA" id="ARBA00022679"/>
    </source>
</evidence>
<evidence type="ECO:0000256" key="8">
    <source>
        <dbReference type="ARBA" id="ARBA00022840"/>
    </source>
</evidence>
<keyword evidence="7" id="KW-0418">Kinase</keyword>
<evidence type="ECO:0000256" key="12">
    <source>
        <dbReference type="SAM" id="Coils"/>
    </source>
</evidence>
<dbReference type="GO" id="GO:0016301">
    <property type="term" value="F:kinase activity"/>
    <property type="evidence" value="ECO:0007669"/>
    <property type="project" value="UniProtKB-KW"/>
</dbReference>
<evidence type="ECO:0000256" key="5">
    <source>
        <dbReference type="ARBA" id="ARBA00022692"/>
    </source>
</evidence>
<evidence type="ECO:0000259" key="16">
    <source>
        <dbReference type="PROSITE" id="PS51832"/>
    </source>
</evidence>
<proteinExistence type="predicted"/>
<dbReference type="InterPro" id="IPR000014">
    <property type="entry name" value="PAS"/>
</dbReference>
<evidence type="ECO:0000259" key="15">
    <source>
        <dbReference type="PROSITE" id="PS50885"/>
    </source>
</evidence>
<dbReference type="InterPro" id="IPR003607">
    <property type="entry name" value="HD/PDEase_dom"/>
</dbReference>
<gene>
    <name evidence="17" type="ORF">HNQ80_005003</name>
</gene>
<evidence type="ECO:0000256" key="11">
    <source>
        <dbReference type="ARBA" id="ARBA00023136"/>
    </source>
</evidence>
<dbReference type="GO" id="GO:0005524">
    <property type="term" value="F:ATP binding"/>
    <property type="evidence" value="ECO:0007669"/>
    <property type="project" value="UniProtKB-KW"/>
</dbReference>
<dbReference type="SUPFAM" id="SSF103190">
    <property type="entry name" value="Sensory domain-like"/>
    <property type="match status" value="1"/>
</dbReference>
<dbReference type="PROSITE" id="PS51832">
    <property type="entry name" value="HD_GYP"/>
    <property type="match status" value="1"/>
</dbReference>
<dbReference type="CDD" id="cd18773">
    <property type="entry name" value="PDC1_HK_sensor"/>
    <property type="match status" value="1"/>
</dbReference>
<keyword evidence="5 13" id="KW-0812">Transmembrane</keyword>
<evidence type="ECO:0000313" key="17">
    <source>
        <dbReference type="EMBL" id="MBB6218828.1"/>
    </source>
</evidence>
<dbReference type="InterPro" id="IPR037522">
    <property type="entry name" value="HD_GYP_dom"/>
</dbReference>
<dbReference type="SMART" id="SM00304">
    <property type="entry name" value="HAMP"/>
    <property type="match status" value="1"/>
</dbReference>
<name>A0A841L2H5_9FIRM</name>
<feature type="transmembrane region" description="Helical" evidence="13">
    <location>
        <begin position="276"/>
        <end position="296"/>
    </location>
</feature>
<feature type="domain" description="HAMP" evidence="15">
    <location>
        <begin position="298"/>
        <end position="350"/>
    </location>
</feature>
<dbReference type="SMART" id="SM00471">
    <property type="entry name" value="HDc"/>
    <property type="match status" value="1"/>
</dbReference>
<feature type="domain" description="PAS" evidence="14">
    <location>
        <begin position="404"/>
        <end position="449"/>
    </location>
</feature>
<comment type="caution">
    <text evidence="17">The sequence shown here is derived from an EMBL/GenBank/DDBJ whole genome shotgun (WGS) entry which is preliminary data.</text>
</comment>
<evidence type="ECO:0000256" key="10">
    <source>
        <dbReference type="ARBA" id="ARBA00023012"/>
    </source>
</evidence>
<evidence type="ECO:0000256" key="6">
    <source>
        <dbReference type="ARBA" id="ARBA00022741"/>
    </source>
</evidence>
<keyword evidence="6" id="KW-0547">Nucleotide-binding</keyword>
<dbReference type="SUPFAM" id="SSF109604">
    <property type="entry name" value="HD-domain/PDEase-like"/>
    <property type="match status" value="1"/>
</dbReference>
<reference evidence="17 18" key="1">
    <citation type="submission" date="2020-08" db="EMBL/GenBank/DDBJ databases">
        <title>Genomic Encyclopedia of Type Strains, Phase IV (KMG-IV): sequencing the most valuable type-strain genomes for metagenomic binning, comparative biology and taxonomic classification.</title>
        <authorList>
            <person name="Goeker M."/>
        </authorList>
    </citation>
    <scope>NUCLEOTIDE SEQUENCE [LARGE SCALE GENOMIC DNA]</scope>
    <source>
        <strain evidence="17 18">DSM 103526</strain>
    </source>
</reference>
<dbReference type="SUPFAM" id="SSF158472">
    <property type="entry name" value="HAMP domain-like"/>
    <property type="match status" value="1"/>
</dbReference>
<dbReference type="Pfam" id="PF13487">
    <property type="entry name" value="HD_5"/>
    <property type="match status" value="1"/>
</dbReference>
<dbReference type="Gene3D" id="3.30.450.40">
    <property type="match status" value="1"/>
</dbReference>
<dbReference type="InterPro" id="IPR029151">
    <property type="entry name" value="Sensor-like_sf"/>
</dbReference>
<dbReference type="CDD" id="cd00077">
    <property type="entry name" value="HDc"/>
    <property type="match status" value="1"/>
</dbReference>
<dbReference type="Pfam" id="PF00672">
    <property type="entry name" value="HAMP"/>
    <property type="match status" value="1"/>
</dbReference>
<dbReference type="AlphaFoldDB" id="A0A841L2H5"/>
<keyword evidence="12" id="KW-0175">Coiled coil</keyword>
<comment type="subcellular location">
    <subcellularLocation>
        <location evidence="1">Cell membrane</location>
        <topology evidence="1">Multi-pass membrane protein</topology>
    </subcellularLocation>
</comment>
<evidence type="ECO:0000313" key="18">
    <source>
        <dbReference type="Proteomes" id="UP000579281"/>
    </source>
</evidence>
<dbReference type="Pfam" id="PF00989">
    <property type="entry name" value="PAS"/>
    <property type="match status" value="1"/>
</dbReference>
<evidence type="ECO:0000256" key="3">
    <source>
        <dbReference type="ARBA" id="ARBA00022553"/>
    </source>
</evidence>
<dbReference type="GO" id="GO:0005886">
    <property type="term" value="C:plasma membrane"/>
    <property type="evidence" value="ECO:0007669"/>
    <property type="project" value="UniProtKB-SubCell"/>
</dbReference>
<keyword evidence="8" id="KW-0067">ATP-binding</keyword>
<dbReference type="RefSeq" id="WP_184313655.1">
    <property type="nucleotide sequence ID" value="NZ_JACHEN010000050.1"/>
</dbReference>
<evidence type="ECO:0000259" key="14">
    <source>
        <dbReference type="PROSITE" id="PS50112"/>
    </source>
</evidence>
<dbReference type="Pfam" id="PF02743">
    <property type="entry name" value="dCache_1"/>
    <property type="match status" value="1"/>
</dbReference>
<dbReference type="InterPro" id="IPR003018">
    <property type="entry name" value="GAF"/>
</dbReference>
<dbReference type="CDD" id="cd00130">
    <property type="entry name" value="PAS"/>
    <property type="match status" value="1"/>
</dbReference>
<dbReference type="Proteomes" id="UP000579281">
    <property type="component" value="Unassembled WGS sequence"/>
</dbReference>
<protein>
    <submittedName>
        <fullName evidence="17">PAS domain S-box-containing protein</fullName>
    </submittedName>
</protein>
<dbReference type="PANTHER" id="PTHR43155">
    <property type="entry name" value="CYCLIC DI-GMP PHOSPHODIESTERASE PA4108-RELATED"/>
    <property type="match status" value="1"/>
</dbReference>
<feature type="domain" description="HD-GYP" evidence="16">
    <location>
        <begin position="697"/>
        <end position="892"/>
    </location>
</feature>
<keyword evidence="18" id="KW-1185">Reference proteome</keyword>
<dbReference type="Gene3D" id="6.10.340.10">
    <property type="match status" value="1"/>
</dbReference>
<dbReference type="GO" id="GO:0006355">
    <property type="term" value="P:regulation of DNA-templated transcription"/>
    <property type="evidence" value="ECO:0007669"/>
    <property type="project" value="InterPro"/>
</dbReference>
<evidence type="ECO:0000256" key="7">
    <source>
        <dbReference type="ARBA" id="ARBA00022777"/>
    </source>
</evidence>